<name>A0A915YFW3_9BACT</name>
<keyword evidence="4" id="KW-0238">DNA-binding</keyword>
<accession>A0A915YFW3</accession>
<feature type="modified residue" description="4-aspartylphosphate" evidence="1">
    <location>
        <position position="57"/>
    </location>
</feature>
<feature type="domain" description="Response regulatory" evidence="2">
    <location>
        <begin position="5"/>
        <end position="118"/>
    </location>
</feature>
<dbReference type="Pfam" id="PF04397">
    <property type="entry name" value="LytTR"/>
    <property type="match status" value="1"/>
</dbReference>
<dbReference type="GO" id="GO:0000156">
    <property type="term" value="F:phosphorelay response regulator activity"/>
    <property type="evidence" value="ECO:0007669"/>
    <property type="project" value="InterPro"/>
</dbReference>
<dbReference type="Pfam" id="PF00072">
    <property type="entry name" value="Response_reg"/>
    <property type="match status" value="1"/>
</dbReference>
<dbReference type="KEGG" id="aup:AsAng_0029470"/>
<feature type="domain" description="HTH LytTR-type" evidence="3">
    <location>
        <begin position="142"/>
        <end position="245"/>
    </location>
</feature>
<proteinExistence type="predicted"/>
<organism evidence="4 5">
    <name type="scientific">Aureispira anguillae</name>
    <dbReference type="NCBI Taxonomy" id="2864201"/>
    <lineage>
        <taxon>Bacteria</taxon>
        <taxon>Pseudomonadati</taxon>
        <taxon>Bacteroidota</taxon>
        <taxon>Saprospiria</taxon>
        <taxon>Saprospirales</taxon>
        <taxon>Saprospiraceae</taxon>
        <taxon>Aureispira</taxon>
    </lineage>
</organism>
<evidence type="ECO:0000259" key="3">
    <source>
        <dbReference type="PROSITE" id="PS50930"/>
    </source>
</evidence>
<evidence type="ECO:0000313" key="5">
    <source>
        <dbReference type="Proteomes" id="UP001060919"/>
    </source>
</evidence>
<dbReference type="EMBL" id="AP026867">
    <property type="protein sequence ID" value="BDS12228.1"/>
    <property type="molecule type" value="Genomic_DNA"/>
</dbReference>
<dbReference type="SMART" id="SM00850">
    <property type="entry name" value="LytTR"/>
    <property type="match status" value="1"/>
</dbReference>
<evidence type="ECO:0000259" key="2">
    <source>
        <dbReference type="PROSITE" id="PS50110"/>
    </source>
</evidence>
<dbReference type="Proteomes" id="UP001060919">
    <property type="component" value="Chromosome"/>
</dbReference>
<dbReference type="SUPFAM" id="SSF52172">
    <property type="entry name" value="CheY-like"/>
    <property type="match status" value="1"/>
</dbReference>
<dbReference type="PANTHER" id="PTHR37299">
    <property type="entry name" value="TRANSCRIPTIONAL REGULATOR-RELATED"/>
    <property type="match status" value="1"/>
</dbReference>
<dbReference type="PROSITE" id="PS50110">
    <property type="entry name" value="RESPONSE_REGULATORY"/>
    <property type="match status" value="1"/>
</dbReference>
<reference evidence="4" key="1">
    <citation type="submission" date="2022-09" db="EMBL/GenBank/DDBJ databases">
        <title>Aureispira anguillicida sp. nov., isolated from Leptocephalus of Japanese eel Anguilla japonica.</title>
        <authorList>
            <person name="Yuasa K."/>
            <person name="Mekata T."/>
            <person name="Ikunari K."/>
        </authorList>
    </citation>
    <scope>NUCLEOTIDE SEQUENCE</scope>
    <source>
        <strain evidence="4">EL160426</strain>
    </source>
</reference>
<keyword evidence="1" id="KW-0597">Phosphoprotein</keyword>
<dbReference type="SMART" id="SM00448">
    <property type="entry name" value="REC"/>
    <property type="match status" value="1"/>
</dbReference>
<dbReference type="InterPro" id="IPR011006">
    <property type="entry name" value="CheY-like_superfamily"/>
</dbReference>
<evidence type="ECO:0000256" key="1">
    <source>
        <dbReference type="PROSITE-ProRule" id="PRU00169"/>
    </source>
</evidence>
<dbReference type="Gene3D" id="2.40.50.1020">
    <property type="entry name" value="LytTr DNA-binding domain"/>
    <property type="match status" value="1"/>
</dbReference>
<protein>
    <submittedName>
        <fullName evidence="4">LytTR family DNA-binding domain-containing protein</fullName>
    </submittedName>
</protein>
<dbReference type="AlphaFoldDB" id="A0A915YFW3"/>
<dbReference type="PROSITE" id="PS50930">
    <property type="entry name" value="HTH_LYTTR"/>
    <property type="match status" value="1"/>
</dbReference>
<dbReference type="InterPro" id="IPR001789">
    <property type="entry name" value="Sig_transdc_resp-reg_receiver"/>
</dbReference>
<dbReference type="RefSeq" id="WP_264793328.1">
    <property type="nucleotide sequence ID" value="NZ_AP026867.1"/>
</dbReference>
<sequence length="246" mass="27920">MVKYKCVIIDDEMQAINALQHELKENCPEIAIIGQANSVATAVVEINEKKPELIFLDIRLTDGLGFNVLEQINDDNIKVIFTTAYSEHAIQAFRFNAIDYLLKPIEGIELVRAVQKILKAENSQLKQRIKSLLAPAKGDKKIAIATSEGIHLFPLQTIVKLNSERNYTRVYFSDGKTLLSAKTLKEFEGLLAPYQFMRVHQSYIIHLIHIKSYMSKDGGYILMEDESTVPLASRKKSQLLEELKKL</sequence>
<dbReference type="PANTHER" id="PTHR37299:SF1">
    <property type="entry name" value="STAGE 0 SPORULATION PROTEIN A HOMOLOG"/>
    <property type="match status" value="1"/>
</dbReference>
<dbReference type="GO" id="GO:0003677">
    <property type="term" value="F:DNA binding"/>
    <property type="evidence" value="ECO:0007669"/>
    <property type="project" value="UniProtKB-KW"/>
</dbReference>
<dbReference type="InterPro" id="IPR007492">
    <property type="entry name" value="LytTR_DNA-bd_dom"/>
</dbReference>
<keyword evidence="5" id="KW-1185">Reference proteome</keyword>
<evidence type="ECO:0000313" key="4">
    <source>
        <dbReference type="EMBL" id="BDS12228.1"/>
    </source>
</evidence>
<dbReference type="Gene3D" id="3.40.50.2300">
    <property type="match status" value="1"/>
</dbReference>
<gene>
    <name evidence="4" type="ORF">AsAng_0029470</name>
</gene>
<dbReference type="InterPro" id="IPR046947">
    <property type="entry name" value="LytR-like"/>
</dbReference>